<feature type="non-terminal residue" evidence="1">
    <location>
        <position position="1"/>
    </location>
</feature>
<dbReference type="AlphaFoldDB" id="X1S1X1"/>
<protein>
    <submittedName>
        <fullName evidence="1">Uncharacterized protein</fullName>
    </submittedName>
</protein>
<accession>X1S1X1</accession>
<evidence type="ECO:0000313" key="1">
    <source>
        <dbReference type="EMBL" id="GAI61799.1"/>
    </source>
</evidence>
<organism evidence="1">
    <name type="scientific">marine sediment metagenome</name>
    <dbReference type="NCBI Taxonomy" id="412755"/>
    <lineage>
        <taxon>unclassified sequences</taxon>
        <taxon>metagenomes</taxon>
        <taxon>ecological metagenomes</taxon>
    </lineage>
</organism>
<dbReference type="EMBL" id="BARV01045949">
    <property type="protein sequence ID" value="GAI61799.1"/>
    <property type="molecule type" value="Genomic_DNA"/>
</dbReference>
<sequence length="41" mass="4554">VDNSSTEKELGCSVTVHSWGKLLSSIYHLDSKSYPEQNVKS</sequence>
<name>X1S1X1_9ZZZZ</name>
<reference evidence="1" key="1">
    <citation type="journal article" date="2014" name="Front. Microbiol.">
        <title>High frequency of phylogenetically diverse reductive dehalogenase-homologous genes in deep subseafloor sedimentary metagenomes.</title>
        <authorList>
            <person name="Kawai M."/>
            <person name="Futagami T."/>
            <person name="Toyoda A."/>
            <person name="Takaki Y."/>
            <person name="Nishi S."/>
            <person name="Hori S."/>
            <person name="Arai W."/>
            <person name="Tsubouchi T."/>
            <person name="Morono Y."/>
            <person name="Uchiyama I."/>
            <person name="Ito T."/>
            <person name="Fujiyama A."/>
            <person name="Inagaki F."/>
            <person name="Takami H."/>
        </authorList>
    </citation>
    <scope>NUCLEOTIDE SEQUENCE</scope>
    <source>
        <strain evidence="1">Expedition CK06-06</strain>
    </source>
</reference>
<proteinExistence type="predicted"/>
<comment type="caution">
    <text evidence="1">The sequence shown here is derived from an EMBL/GenBank/DDBJ whole genome shotgun (WGS) entry which is preliminary data.</text>
</comment>
<gene>
    <name evidence="1" type="ORF">S06H3_66932</name>
</gene>
<feature type="non-terminal residue" evidence="1">
    <location>
        <position position="41"/>
    </location>
</feature>